<gene>
    <name evidence="15" type="ORF">NJQ99_10585</name>
</gene>
<keyword evidence="3" id="KW-0171">Cobalt transport</keyword>
<keyword evidence="12" id="KW-0170">Cobalt</keyword>
<comment type="subcellular location">
    <subcellularLocation>
        <location evidence="2 13">Cell membrane</location>
        <topology evidence="2 13">Multi-pass membrane protein</topology>
    </subcellularLocation>
</comment>
<evidence type="ECO:0000256" key="5">
    <source>
        <dbReference type="ARBA" id="ARBA00022475"/>
    </source>
</evidence>
<dbReference type="EMBL" id="JAMZFT010000002">
    <property type="protein sequence ID" value="MCP1336856.1"/>
    <property type="molecule type" value="Genomic_DNA"/>
</dbReference>
<reference evidence="15" key="1">
    <citation type="submission" date="2022-06" db="EMBL/GenBank/DDBJ databases">
        <title>Isolation and Genomics of Futiania mangrovii gen. nov., sp. nov., a Rare and Metabolically-versatile member in the Class Alphaproteobacteria.</title>
        <authorList>
            <person name="Liu L."/>
            <person name="Huang W.-C."/>
            <person name="Pan J."/>
            <person name="Li J."/>
            <person name="Huang Y."/>
            <person name="Du H."/>
            <person name="Liu Y."/>
            <person name="Li M."/>
        </authorList>
    </citation>
    <scope>NUCLEOTIDE SEQUENCE</scope>
    <source>
        <strain evidence="15">FT118</strain>
    </source>
</reference>
<keyword evidence="14" id="KW-0732">Signal</keyword>
<evidence type="ECO:0000256" key="7">
    <source>
        <dbReference type="ARBA" id="ARBA00022692"/>
    </source>
</evidence>
<evidence type="ECO:0000256" key="9">
    <source>
        <dbReference type="ARBA" id="ARBA00023065"/>
    </source>
</evidence>
<evidence type="ECO:0000256" key="10">
    <source>
        <dbReference type="ARBA" id="ARBA00023112"/>
    </source>
</evidence>
<evidence type="ECO:0000313" key="15">
    <source>
        <dbReference type="EMBL" id="MCP1336856.1"/>
    </source>
</evidence>
<dbReference type="GO" id="GO:0006824">
    <property type="term" value="P:cobalt ion transport"/>
    <property type="evidence" value="ECO:0007669"/>
    <property type="project" value="UniProtKB-KW"/>
</dbReference>
<dbReference type="InterPro" id="IPR011541">
    <property type="entry name" value="Ni/Co_transpt_high_affinity"/>
</dbReference>
<dbReference type="InterPro" id="IPR051224">
    <property type="entry name" value="NiCoT_RcnA"/>
</dbReference>
<dbReference type="GO" id="GO:0010045">
    <property type="term" value="P:response to nickel cation"/>
    <property type="evidence" value="ECO:0007669"/>
    <property type="project" value="TreeGrafter"/>
</dbReference>
<dbReference type="Proteomes" id="UP001055804">
    <property type="component" value="Unassembled WGS sequence"/>
</dbReference>
<feature type="transmembrane region" description="Helical" evidence="13">
    <location>
        <begin position="307"/>
        <end position="335"/>
    </location>
</feature>
<sequence length="347" mass="34372">MRPLTLAVAAVLLLAGTGLALAQTGSPFAMPGGGGSSAPASEPGVFEAFTAWIAAAQGRLHRDLAEAVAALRADPWSAPALTLMGLSFLYGVVHAAGPGHGKAVISAYLLATGEGLRRGIALSAAAAVVQALSAILLVVAVALAVGITQSRIGALSGWLERASYLLIALIGLWLAVRAARALLATLGVSRGAAHSHAHHHDHHHHEHVHGEDCSHGAACGHAHAVTPEMALAARRLRDMAAVAVSVGLRPCTGAILVLVFAWANGILSIGIAATFAMAAGTAATVALIAALSVGARSAALRLFSGRGVLLGLAAGGIGLAAGLFVAAAGISLFLAPPAGPGFIGPAA</sequence>
<dbReference type="GO" id="GO:0005886">
    <property type="term" value="C:plasma membrane"/>
    <property type="evidence" value="ECO:0007669"/>
    <property type="project" value="UniProtKB-SubCell"/>
</dbReference>
<keyword evidence="7 13" id="KW-0812">Transmembrane</keyword>
<keyword evidence="10" id="KW-0921">Nickel transport</keyword>
<dbReference type="RefSeq" id="WP_269332798.1">
    <property type="nucleotide sequence ID" value="NZ_JAMZFT010000002.1"/>
</dbReference>
<name>A0A9J6PGA8_9PROT</name>
<feature type="transmembrane region" description="Helical" evidence="13">
    <location>
        <begin position="164"/>
        <end position="183"/>
    </location>
</feature>
<organism evidence="15 16">
    <name type="scientific">Futiania mangrovi</name>
    <dbReference type="NCBI Taxonomy" id="2959716"/>
    <lineage>
        <taxon>Bacteria</taxon>
        <taxon>Pseudomonadati</taxon>
        <taxon>Pseudomonadota</taxon>
        <taxon>Alphaproteobacteria</taxon>
        <taxon>Futianiales</taxon>
        <taxon>Futianiaceae</taxon>
        <taxon>Futiania</taxon>
    </lineage>
</organism>
<keyword evidence="4 13" id="KW-0813">Transport</keyword>
<evidence type="ECO:0000256" key="12">
    <source>
        <dbReference type="ARBA" id="ARBA00023285"/>
    </source>
</evidence>
<feature type="chain" id="PRO_5039919953" description="Nickel/cobalt efflux system" evidence="14">
    <location>
        <begin position="23"/>
        <end position="347"/>
    </location>
</feature>
<feature type="transmembrane region" description="Helical" evidence="13">
    <location>
        <begin position="269"/>
        <end position="295"/>
    </location>
</feature>
<proteinExistence type="inferred from homology"/>
<keyword evidence="5" id="KW-1003">Cell membrane</keyword>
<dbReference type="Pfam" id="PF03824">
    <property type="entry name" value="NicO"/>
    <property type="match status" value="1"/>
</dbReference>
<evidence type="ECO:0000256" key="8">
    <source>
        <dbReference type="ARBA" id="ARBA00022989"/>
    </source>
</evidence>
<dbReference type="PANTHER" id="PTHR40659:SF1">
    <property type="entry name" value="NICKEL_COBALT EFFLUX SYSTEM RCNA"/>
    <property type="match status" value="1"/>
</dbReference>
<comment type="function">
    <text evidence="1">Efflux system for nickel and cobalt.</text>
</comment>
<keyword evidence="16" id="KW-1185">Reference proteome</keyword>
<feature type="transmembrane region" description="Helical" evidence="13">
    <location>
        <begin position="239"/>
        <end position="263"/>
    </location>
</feature>
<dbReference type="GO" id="GO:0015099">
    <property type="term" value="F:nickel cation transmembrane transporter activity"/>
    <property type="evidence" value="ECO:0007669"/>
    <property type="project" value="UniProtKB-UniRule"/>
</dbReference>
<evidence type="ECO:0000256" key="13">
    <source>
        <dbReference type="RuleBase" id="RU362101"/>
    </source>
</evidence>
<dbReference type="GO" id="GO:0032025">
    <property type="term" value="P:response to cobalt ion"/>
    <property type="evidence" value="ECO:0007669"/>
    <property type="project" value="TreeGrafter"/>
</dbReference>
<accession>A0A9J6PGA8</accession>
<evidence type="ECO:0000256" key="14">
    <source>
        <dbReference type="SAM" id="SignalP"/>
    </source>
</evidence>
<evidence type="ECO:0000256" key="2">
    <source>
        <dbReference type="ARBA" id="ARBA00004651"/>
    </source>
</evidence>
<evidence type="ECO:0000256" key="4">
    <source>
        <dbReference type="ARBA" id="ARBA00022448"/>
    </source>
</evidence>
<keyword evidence="8 13" id="KW-1133">Transmembrane helix</keyword>
<dbReference type="PANTHER" id="PTHR40659">
    <property type="entry name" value="NICKEL/COBALT EFFLUX SYSTEM RCNA"/>
    <property type="match status" value="1"/>
</dbReference>
<evidence type="ECO:0000256" key="6">
    <source>
        <dbReference type="ARBA" id="ARBA00022596"/>
    </source>
</evidence>
<dbReference type="AlphaFoldDB" id="A0A9J6PGA8"/>
<evidence type="ECO:0000256" key="3">
    <source>
        <dbReference type="ARBA" id="ARBA00022426"/>
    </source>
</evidence>
<keyword evidence="11 13" id="KW-0472">Membrane</keyword>
<evidence type="ECO:0000256" key="11">
    <source>
        <dbReference type="ARBA" id="ARBA00023136"/>
    </source>
</evidence>
<protein>
    <recommendedName>
        <fullName evidence="13">Nickel/cobalt efflux system</fullName>
    </recommendedName>
</protein>
<comment type="similarity">
    <text evidence="13">Belongs to the NiCoT transporter (TC 2.A.52) family.</text>
</comment>
<keyword evidence="9" id="KW-0406">Ion transport</keyword>
<dbReference type="GO" id="GO:0046583">
    <property type="term" value="F:monoatomic cation efflux transmembrane transporter activity"/>
    <property type="evidence" value="ECO:0007669"/>
    <property type="project" value="TreeGrafter"/>
</dbReference>
<comment type="caution">
    <text evidence="15">The sequence shown here is derived from an EMBL/GenBank/DDBJ whole genome shotgun (WGS) entry which is preliminary data.</text>
</comment>
<feature type="transmembrane region" description="Helical" evidence="13">
    <location>
        <begin position="120"/>
        <end position="144"/>
    </location>
</feature>
<feature type="signal peptide" evidence="14">
    <location>
        <begin position="1"/>
        <end position="22"/>
    </location>
</feature>
<evidence type="ECO:0000313" key="16">
    <source>
        <dbReference type="Proteomes" id="UP001055804"/>
    </source>
</evidence>
<evidence type="ECO:0000256" key="1">
    <source>
        <dbReference type="ARBA" id="ARBA00002510"/>
    </source>
</evidence>
<keyword evidence="6" id="KW-0533">Nickel</keyword>